<feature type="domain" description="Phosphodiester glycosidase" evidence="2">
    <location>
        <begin position="256"/>
        <end position="426"/>
    </location>
</feature>
<evidence type="ECO:0000259" key="2">
    <source>
        <dbReference type="Pfam" id="PF09992"/>
    </source>
</evidence>
<organism evidence="3 4">
    <name type="scientific">Thermoanaerobacter thermohydrosulfuricus</name>
    <name type="common">Clostridium thermohydrosulfuricum</name>
    <dbReference type="NCBI Taxonomy" id="1516"/>
    <lineage>
        <taxon>Bacteria</taxon>
        <taxon>Bacillati</taxon>
        <taxon>Bacillota</taxon>
        <taxon>Clostridia</taxon>
        <taxon>Thermoanaerobacterales</taxon>
        <taxon>Thermoanaerobacteraceae</taxon>
        <taxon>Thermoanaerobacter</taxon>
    </lineage>
</organism>
<proteinExistence type="predicted"/>
<name>A0A1G7WUG2_THETY</name>
<sequence>MMVPARGIFQSMGANVEWFDSTQTVKITKENLQITLKINDINAVVNGENKQMPVPAIIQNNTTFLPLRFLAELIGNDRVKWDSDTQTAVIPFNDSYIYVKAVDYNTDITSFTQKIDGIQVTGIKIPHNSPYKPAVILANNQIGTTQSLYNMAQYYNAAAAINGTFFSAYGEHSDPWGTIIKEGKVIHIGNIGTVFGFTADGRVKMDKLRIKIEGGTNGSYEWPNNWYAYGFNHNPSENSVYIFTPEWGNHLGFNYGMNIIVENGIVKDIEENQDVNIPSDGYVINLTGSEEYLSNRFSVGESVEYKVDFFDINGNPVDWSDVVEAIGAGPTLVENGEISVDPAGEGFTEDKILTLSYARSAVGVTYQGDILLVTVPSATVYQLANIMKDLGAYEAMNLDGGASSGLYFKGQYLVRPGRNLSNGLIFYK</sequence>
<dbReference type="EMBL" id="FNBS01000133">
    <property type="protein sequence ID" value="SDG75504.1"/>
    <property type="molecule type" value="Genomic_DNA"/>
</dbReference>
<evidence type="ECO:0000259" key="1">
    <source>
        <dbReference type="Pfam" id="PF07833"/>
    </source>
</evidence>
<dbReference type="InterPro" id="IPR012854">
    <property type="entry name" value="Cu_amine_oxidase-like_N"/>
</dbReference>
<dbReference type="PANTHER" id="PTHR40446">
    <property type="entry name" value="N-ACETYLGLUCOSAMINE-1-PHOSPHODIESTER ALPHA-N-ACETYLGLUCOSAMINIDASE"/>
    <property type="match status" value="1"/>
</dbReference>
<dbReference type="Proteomes" id="UP000183404">
    <property type="component" value="Unassembled WGS sequence"/>
</dbReference>
<dbReference type="Gene3D" id="3.30.457.10">
    <property type="entry name" value="Copper amine oxidase-like, N-terminal domain"/>
    <property type="match status" value="1"/>
</dbReference>
<dbReference type="SUPFAM" id="SSF55383">
    <property type="entry name" value="Copper amine oxidase, domain N"/>
    <property type="match status" value="1"/>
</dbReference>
<evidence type="ECO:0000313" key="4">
    <source>
        <dbReference type="Proteomes" id="UP000183404"/>
    </source>
</evidence>
<dbReference type="AlphaFoldDB" id="A0A1G7WUG2"/>
<dbReference type="PANTHER" id="PTHR40446:SF2">
    <property type="entry name" value="N-ACETYLGLUCOSAMINE-1-PHOSPHODIESTER ALPHA-N-ACETYLGLUCOSAMINIDASE"/>
    <property type="match status" value="1"/>
</dbReference>
<evidence type="ECO:0000313" key="3">
    <source>
        <dbReference type="EMBL" id="SDG75504.1"/>
    </source>
</evidence>
<gene>
    <name evidence="3" type="ORF">SAMN04244560_02869</name>
</gene>
<dbReference type="Pfam" id="PF09992">
    <property type="entry name" value="NAGPA"/>
    <property type="match status" value="1"/>
</dbReference>
<dbReference type="Pfam" id="PF07833">
    <property type="entry name" value="Cu_amine_oxidN1"/>
    <property type="match status" value="1"/>
</dbReference>
<feature type="domain" description="Copper amine oxidase-like N-terminal" evidence="1">
    <location>
        <begin position="2"/>
        <end position="90"/>
    </location>
</feature>
<dbReference type="InterPro" id="IPR036582">
    <property type="entry name" value="Mao_N_sf"/>
</dbReference>
<reference evidence="3 4" key="1">
    <citation type="submission" date="2016-10" db="EMBL/GenBank/DDBJ databases">
        <authorList>
            <person name="de Groot N.N."/>
        </authorList>
    </citation>
    <scope>NUCLEOTIDE SEQUENCE [LARGE SCALE GENOMIC DNA]</scope>
    <source>
        <strain evidence="3 4">DSM 569</strain>
    </source>
</reference>
<protein>
    <submittedName>
        <fullName evidence="3">Copper amine oxidase N-terminal domain-containing protein</fullName>
    </submittedName>
</protein>
<dbReference type="InterPro" id="IPR018711">
    <property type="entry name" value="NAGPA"/>
</dbReference>
<accession>A0A1G7WUG2</accession>